<feature type="transmembrane region" description="Helical" evidence="2">
    <location>
        <begin position="406"/>
        <end position="425"/>
    </location>
</feature>
<keyword evidence="2" id="KW-1133">Transmembrane helix</keyword>
<feature type="compositionally biased region" description="Low complexity" evidence="1">
    <location>
        <begin position="128"/>
        <end position="139"/>
    </location>
</feature>
<dbReference type="AlphaFoldDB" id="A0A9K3LBQ2"/>
<evidence type="ECO:0000256" key="2">
    <source>
        <dbReference type="SAM" id="Phobius"/>
    </source>
</evidence>
<dbReference type="EMBL" id="JAGRRH010000014">
    <property type="protein sequence ID" value="KAG7359272.1"/>
    <property type="molecule type" value="Genomic_DNA"/>
</dbReference>
<evidence type="ECO:0000256" key="1">
    <source>
        <dbReference type="SAM" id="MobiDB-lite"/>
    </source>
</evidence>
<feature type="compositionally biased region" description="Polar residues" evidence="1">
    <location>
        <begin position="543"/>
        <end position="552"/>
    </location>
</feature>
<gene>
    <name evidence="3" type="ORF">IV203_015861</name>
</gene>
<evidence type="ECO:0000313" key="3">
    <source>
        <dbReference type="EMBL" id="KAG7359272.1"/>
    </source>
</evidence>
<keyword evidence="4" id="KW-1185">Reference proteome</keyword>
<feature type="compositionally biased region" description="Low complexity" evidence="1">
    <location>
        <begin position="151"/>
        <end position="162"/>
    </location>
</feature>
<feature type="transmembrane region" description="Helical" evidence="2">
    <location>
        <begin position="21"/>
        <end position="45"/>
    </location>
</feature>
<reference evidence="3" key="2">
    <citation type="submission" date="2021-04" db="EMBL/GenBank/DDBJ databases">
        <authorList>
            <person name="Podell S."/>
        </authorList>
    </citation>
    <scope>NUCLEOTIDE SEQUENCE</scope>
    <source>
        <strain evidence="3">Hildebrandi</strain>
    </source>
</reference>
<feature type="compositionally biased region" description="Basic residues" evidence="1">
    <location>
        <begin position="474"/>
        <end position="483"/>
    </location>
</feature>
<organism evidence="3 4">
    <name type="scientific">Nitzschia inconspicua</name>
    <dbReference type="NCBI Taxonomy" id="303405"/>
    <lineage>
        <taxon>Eukaryota</taxon>
        <taxon>Sar</taxon>
        <taxon>Stramenopiles</taxon>
        <taxon>Ochrophyta</taxon>
        <taxon>Bacillariophyta</taxon>
        <taxon>Bacillariophyceae</taxon>
        <taxon>Bacillariophycidae</taxon>
        <taxon>Bacillariales</taxon>
        <taxon>Bacillariaceae</taxon>
        <taxon>Nitzschia</taxon>
    </lineage>
</organism>
<feature type="compositionally biased region" description="Basic and acidic residues" evidence="1">
    <location>
        <begin position="92"/>
        <end position="119"/>
    </location>
</feature>
<evidence type="ECO:0000313" key="4">
    <source>
        <dbReference type="Proteomes" id="UP000693970"/>
    </source>
</evidence>
<sequence length="552" mass="62875">MTILTFHTTIEGPILKSGYRCFVIALFAVLVLAILLCLVILLFLWCHHKHVFAHYNTNDHRREQRRIRHLDDDEEDDDDRDKEEEEEEEERDCPVERGIEHSSSRTESTDRSNIDHVEGEQVAPAVPSSYTSNETSSENRSPERRRRRRSSSSSSSLRVSSRAARRRASAAQFHIYNSSRWTEYLQPDTAMKQLLAFWCVASLLLLLGISAILVYAKARVDLRVMTSRVSEYHGLMQVQNVSIVSEERVEPFQWSYYRVFEARPQLQVSWECPNTANTADTASPLVPTTATDSSSPPKRCDSANVVLYDACLEYHFCHKYLRALQEEEEILEGNRTTNGTTVSNLCRKKEIQEVLDRVEKCVQDAIRSNTDEERRHQSIVLYGDCDSCTAYATVPAPPRSEYDQRLLYSGTFFVIMGLVSFYGWYHVSQVYKTKFMPAPPEGLDGDAVVATAENTVPPPRENGPHVGRSQSPRYRLRLPRGQRRQASANDPVWNRIRNQHNRQFFGGGHNDRRSVVMGGRDSTNDADTPTPLANRNMDDDDTVTGSISTGSE</sequence>
<keyword evidence="2" id="KW-0812">Transmembrane</keyword>
<protein>
    <submittedName>
        <fullName evidence="3">Uncharacterized protein</fullName>
    </submittedName>
</protein>
<accession>A0A9K3LBQ2</accession>
<feature type="region of interest" description="Disordered" evidence="1">
    <location>
        <begin position="453"/>
        <end position="552"/>
    </location>
</feature>
<feature type="region of interest" description="Disordered" evidence="1">
    <location>
        <begin position="68"/>
        <end position="163"/>
    </location>
</feature>
<reference evidence="3" key="1">
    <citation type="journal article" date="2021" name="Sci. Rep.">
        <title>Diploid genomic architecture of Nitzschia inconspicua, an elite biomass production diatom.</title>
        <authorList>
            <person name="Oliver A."/>
            <person name="Podell S."/>
            <person name="Pinowska A."/>
            <person name="Traller J.C."/>
            <person name="Smith S.R."/>
            <person name="McClure R."/>
            <person name="Beliaev A."/>
            <person name="Bohutskyi P."/>
            <person name="Hill E.A."/>
            <person name="Rabines A."/>
            <person name="Zheng H."/>
            <person name="Allen L.Z."/>
            <person name="Kuo A."/>
            <person name="Grigoriev I.V."/>
            <person name="Allen A.E."/>
            <person name="Hazlebeck D."/>
            <person name="Allen E.E."/>
        </authorList>
    </citation>
    <scope>NUCLEOTIDE SEQUENCE</scope>
    <source>
        <strain evidence="3">Hildebrandi</strain>
    </source>
</reference>
<dbReference type="Proteomes" id="UP000693970">
    <property type="component" value="Unassembled WGS sequence"/>
</dbReference>
<keyword evidence="2" id="KW-0472">Membrane</keyword>
<feature type="transmembrane region" description="Helical" evidence="2">
    <location>
        <begin position="195"/>
        <end position="216"/>
    </location>
</feature>
<comment type="caution">
    <text evidence="3">The sequence shown here is derived from an EMBL/GenBank/DDBJ whole genome shotgun (WGS) entry which is preliminary data.</text>
</comment>
<feature type="compositionally biased region" description="Acidic residues" evidence="1">
    <location>
        <begin position="72"/>
        <end position="91"/>
    </location>
</feature>
<proteinExistence type="predicted"/>
<name>A0A9K3LBQ2_9STRA</name>